<proteinExistence type="predicted"/>
<evidence type="ECO:0000313" key="2">
    <source>
        <dbReference type="Proteomes" id="UP000004840"/>
    </source>
</evidence>
<comment type="caution">
    <text evidence="1">The sequence shown here is derived from an EMBL/GenBank/DDBJ whole genome shotgun (WGS) entry which is preliminary data.</text>
</comment>
<reference evidence="1 2" key="1">
    <citation type="journal article" date="2012" name="J. Bacteriol.">
        <title>Genome Sequence of Corynebacterium casei UCMA 3821, Isolated from a Smear-Ripened Cheese.</title>
        <authorList>
            <person name="Monnet C."/>
            <person name="Loux V."/>
            <person name="Bento P."/>
            <person name="Gibrat J.F."/>
            <person name="Straub C."/>
            <person name="Bonnarme P."/>
            <person name="Landaud S."/>
            <person name="Irlinger F."/>
        </authorList>
    </citation>
    <scope>NUCLEOTIDE SEQUENCE [LARGE SCALE GENOMIC DNA]</scope>
    <source>
        <strain evidence="1 2">UCMA 3821</strain>
    </source>
</reference>
<dbReference type="AlphaFoldDB" id="G7HZP1"/>
<evidence type="ECO:0000313" key="1">
    <source>
        <dbReference type="EMBL" id="CCE55656.1"/>
    </source>
</evidence>
<gene>
    <name evidence="1" type="ORF">CCAS_10810</name>
</gene>
<name>G7HZP1_9CORY</name>
<organism evidence="1 2">
    <name type="scientific">Corynebacterium casei UCMA 3821</name>
    <dbReference type="NCBI Taxonomy" id="1110505"/>
    <lineage>
        <taxon>Bacteria</taxon>
        <taxon>Bacillati</taxon>
        <taxon>Actinomycetota</taxon>
        <taxon>Actinomycetes</taxon>
        <taxon>Mycobacteriales</taxon>
        <taxon>Corynebacteriaceae</taxon>
        <taxon>Corynebacterium</taxon>
    </lineage>
</organism>
<sequence length="39" mass="4195">MTFYFGINGHPFGIKHIMQSITGSNGINGRPMVLCAGIN</sequence>
<protein>
    <submittedName>
        <fullName evidence="1">Uncharacterized protein</fullName>
    </submittedName>
</protein>
<dbReference type="EMBL" id="CAFW01000083">
    <property type="protein sequence ID" value="CCE55656.1"/>
    <property type="molecule type" value="Genomic_DNA"/>
</dbReference>
<accession>G7HZP1</accession>
<dbReference type="Proteomes" id="UP000004840">
    <property type="component" value="Unassembled WGS sequence"/>
</dbReference>